<dbReference type="InterPro" id="IPR025736">
    <property type="entry name" value="PucR_C-HTH_dom"/>
</dbReference>
<evidence type="ECO:0000313" key="3">
    <source>
        <dbReference type="Proteomes" id="UP000618733"/>
    </source>
</evidence>
<feature type="domain" description="PucR C-terminal helix-turn-helix" evidence="1">
    <location>
        <begin position="441"/>
        <end position="499"/>
    </location>
</feature>
<organism evidence="2 3">
    <name type="scientific">Leucobacter edaphi</name>
    <dbReference type="NCBI Taxonomy" id="2796472"/>
    <lineage>
        <taxon>Bacteria</taxon>
        <taxon>Bacillati</taxon>
        <taxon>Actinomycetota</taxon>
        <taxon>Actinomycetes</taxon>
        <taxon>Micrococcales</taxon>
        <taxon>Microbacteriaceae</taxon>
        <taxon>Leucobacter</taxon>
    </lineage>
</organism>
<dbReference type="PANTHER" id="PTHR33744:SF1">
    <property type="entry name" value="DNA-BINDING TRANSCRIPTIONAL ACTIVATOR ADER"/>
    <property type="match status" value="1"/>
</dbReference>
<accession>A0A934UXH8</accession>
<sequence length="510" mass="53500">MTLDLRAVVRALGGECVSHRVPGHAPIDGVAHLDEYVFDGSADFATLITGPVDQLRERLLAGGETAEITARAVFVTGADGPELRTLLAAHEMTGILGAGHVRRAGGPHPSGSAAGAVAVRTSVDAQAALHARLVAMIANDQAASDRLVLTGTKVLTQVARRGGTTAVIAELAHRVDGWAVLMDANGQVIATAGAGQLHIDDAVAVALGRPVRVRHDGLQVHQVGTDRDRTGYLVIASRSSVRSRNRDLASQAAALFDLLLRTHDPSRSEHLGREALLGILNGGGSAAAELLHRWGVLDRSLTAFQLATRTRTIDLERALSRWLDEIGAEHIYALDGARVRGFVPDALAEELAERVAAFTPLGAGSLHLGLGLPAPAELLERSALQAQLALDTALEDGTGVLRYAELPSVSLVIEALPREASAQLAAALDGLRDPSGAHGELAETLLVYLTTNGAHRASAARLGIHRQTLVSRLRRIEALTGFSVDRPDDRAAIWLALRALGISSAAAAPM</sequence>
<proteinExistence type="predicted"/>
<comment type="caution">
    <text evidence="2">The sequence shown here is derived from an EMBL/GenBank/DDBJ whole genome shotgun (WGS) entry which is preliminary data.</text>
</comment>
<dbReference type="AlphaFoldDB" id="A0A934UXH8"/>
<keyword evidence="3" id="KW-1185">Reference proteome</keyword>
<dbReference type="Proteomes" id="UP000618733">
    <property type="component" value="Unassembled WGS sequence"/>
</dbReference>
<dbReference type="InterPro" id="IPR042070">
    <property type="entry name" value="PucR_C-HTH_sf"/>
</dbReference>
<dbReference type="Gene3D" id="1.10.10.2840">
    <property type="entry name" value="PucR C-terminal helix-turn-helix domain"/>
    <property type="match status" value="1"/>
</dbReference>
<dbReference type="Pfam" id="PF13556">
    <property type="entry name" value="HTH_30"/>
    <property type="match status" value="1"/>
</dbReference>
<dbReference type="EMBL" id="JAEHOI010000006">
    <property type="protein sequence ID" value="MBK0422030.1"/>
    <property type="molecule type" value="Genomic_DNA"/>
</dbReference>
<protein>
    <submittedName>
        <fullName evidence="2">Helix-turn-helix domain-containing protein</fullName>
    </submittedName>
</protein>
<dbReference type="InterPro" id="IPR051448">
    <property type="entry name" value="CdaR-like_regulators"/>
</dbReference>
<evidence type="ECO:0000259" key="1">
    <source>
        <dbReference type="Pfam" id="PF13556"/>
    </source>
</evidence>
<evidence type="ECO:0000313" key="2">
    <source>
        <dbReference type="EMBL" id="MBK0422030.1"/>
    </source>
</evidence>
<dbReference type="RefSeq" id="WP_200132221.1">
    <property type="nucleotide sequence ID" value="NZ_JAEHOI010000006.1"/>
</dbReference>
<gene>
    <name evidence="2" type="ORF">JD292_08080</name>
</gene>
<reference evidence="2" key="1">
    <citation type="submission" date="2020-12" db="EMBL/GenBank/DDBJ databases">
        <title>Leucobacter sp. CAS2, isolated from Chromium sludge.</title>
        <authorList>
            <person name="Xu Z."/>
        </authorList>
    </citation>
    <scope>NUCLEOTIDE SEQUENCE</scope>
    <source>
        <strain evidence="2">CSA2</strain>
    </source>
</reference>
<name>A0A934UXH8_9MICO</name>
<dbReference type="PANTHER" id="PTHR33744">
    <property type="entry name" value="CARBOHYDRATE DIACID REGULATOR"/>
    <property type="match status" value="1"/>
</dbReference>